<evidence type="ECO:0000313" key="2">
    <source>
        <dbReference type="Proteomes" id="UP000070544"/>
    </source>
</evidence>
<protein>
    <recommendedName>
        <fullName evidence="3">F-box domain-containing protein</fullName>
    </recommendedName>
</protein>
<gene>
    <name evidence="1" type="ORF">M427DRAFT_44479</name>
</gene>
<organism evidence="1 2">
    <name type="scientific">Gonapodya prolifera (strain JEL478)</name>
    <name type="common">Monoblepharis prolifera</name>
    <dbReference type="NCBI Taxonomy" id="1344416"/>
    <lineage>
        <taxon>Eukaryota</taxon>
        <taxon>Fungi</taxon>
        <taxon>Fungi incertae sedis</taxon>
        <taxon>Chytridiomycota</taxon>
        <taxon>Chytridiomycota incertae sedis</taxon>
        <taxon>Monoblepharidomycetes</taxon>
        <taxon>Monoblepharidales</taxon>
        <taxon>Gonapodyaceae</taxon>
        <taxon>Gonapodya</taxon>
    </lineage>
</organism>
<accession>A0A139AG55</accession>
<sequence length="328" mass="37126">MKSACEHNAKKAKCNICSPSLTAYQSITFPVYTLTGPWTPYAPSLPINSRITIYTHPTGPTRIKCVDGSKINTPLAPDAPHTPPVRGGGAPLLPIAPDAPRSYRAGSPPPPPTTLSHPIAGNVPDPKLVRFVHAALLACRRRRLLSWVRRITYRELRTVLIAIMSLQPLPFEIVATILCYAGLRSVIGLCRASKMWATSELQLIRARGRVRLRPTAEFDDIEDVLLMKMWRQDSIGLYLNALLYLCLLTNNHNNIPQDARSRIKDKDKKQSVKWLHATFQDTLIMLWARQKTFSRYKDAKMAYYKWFGYSFSDEDLDSDNERELFASF</sequence>
<reference evidence="1 2" key="1">
    <citation type="journal article" date="2015" name="Genome Biol. Evol.">
        <title>Phylogenomic analyses indicate that early fungi evolved digesting cell walls of algal ancestors of land plants.</title>
        <authorList>
            <person name="Chang Y."/>
            <person name="Wang S."/>
            <person name="Sekimoto S."/>
            <person name="Aerts A.L."/>
            <person name="Choi C."/>
            <person name="Clum A."/>
            <person name="LaButti K.M."/>
            <person name="Lindquist E.A."/>
            <person name="Yee Ngan C."/>
            <person name="Ohm R.A."/>
            <person name="Salamov A.A."/>
            <person name="Grigoriev I.V."/>
            <person name="Spatafora J.W."/>
            <person name="Berbee M.L."/>
        </authorList>
    </citation>
    <scope>NUCLEOTIDE SEQUENCE [LARGE SCALE GENOMIC DNA]</scope>
    <source>
        <strain evidence="1 2">JEL478</strain>
    </source>
</reference>
<dbReference type="AlphaFoldDB" id="A0A139AG55"/>
<dbReference type="Proteomes" id="UP000070544">
    <property type="component" value="Unassembled WGS sequence"/>
</dbReference>
<name>A0A139AG55_GONPJ</name>
<dbReference type="EMBL" id="KQ965762">
    <property type="protein sequence ID" value="KXS15393.1"/>
    <property type="molecule type" value="Genomic_DNA"/>
</dbReference>
<keyword evidence="2" id="KW-1185">Reference proteome</keyword>
<proteinExistence type="predicted"/>
<evidence type="ECO:0008006" key="3">
    <source>
        <dbReference type="Google" id="ProtNLM"/>
    </source>
</evidence>
<evidence type="ECO:0000313" key="1">
    <source>
        <dbReference type="EMBL" id="KXS15393.1"/>
    </source>
</evidence>